<name>A0A267DVT3_9PLAT</name>
<feature type="compositionally biased region" description="Polar residues" evidence="1">
    <location>
        <begin position="55"/>
        <end position="79"/>
    </location>
</feature>
<dbReference type="EMBL" id="NIVC01003095">
    <property type="protein sequence ID" value="PAA53388.1"/>
    <property type="molecule type" value="Genomic_DNA"/>
</dbReference>
<dbReference type="PANTHER" id="PTHR10742">
    <property type="entry name" value="FLAVIN MONOAMINE OXIDASE"/>
    <property type="match status" value="1"/>
</dbReference>
<evidence type="ECO:0000313" key="4">
    <source>
        <dbReference type="Proteomes" id="UP000215902"/>
    </source>
</evidence>
<dbReference type="Gene3D" id="3.50.50.60">
    <property type="entry name" value="FAD/NAD(P)-binding domain"/>
    <property type="match status" value="2"/>
</dbReference>
<dbReference type="InterPro" id="IPR036188">
    <property type="entry name" value="FAD/NAD-bd_sf"/>
</dbReference>
<gene>
    <name evidence="3" type="ORF">BOX15_Mlig011586g1</name>
</gene>
<organism evidence="3 4">
    <name type="scientific">Macrostomum lignano</name>
    <dbReference type="NCBI Taxonomy" id="282301"/>
    <lineage>
        <taxon>Eukaryota</taxon>
        <taxon>Metazoa</taxon>
        <taxon>Spiralia</taxon>
        <taxon>Lophotrochozoa</taxon>
        <taxon>Platyhelminthes</taxon>
        <taxon>Rhabditophora</taxon>
        <taxon>Macrostomorpha</taxon>
        <taxon>Macrostomida</taxon>
        <taxon>Macrostomidae</taxon>
        <taxon>Macrostomum</taxon>
    </lineage>
</organism>
<protein>
    <recommendedName>
        <fullName evidence="2">Amine oxidase domain-containing protein</fullName>
    </recommendedName>
</protein>
<sequence>MVGSCTNFDSVEDEKSSHRQDLSTLSDSAANEELSSKATDNDATATENMDAEAGSNANTVSGFDSPTAEGSSDGDTSIESSLISVPASVLPSPSSSSSSTASSTASTSKQSLVTFPKSLDCSSVGPESHEDQALFDVIIIGAGVSGLAAAQMLHKAGLRCVVLEARDRIGGRIHTIELPASAEHGLPSVSVDLGANYLHGCSNSQLEQPLFHLARHLKVQTCVAPADLGDKYRGWESAEVAVWRDLDSGNEIPLETVADVCFLFDQCLMHCLASVRRLRNPAWVPLQSVFRASTRAILKMHCQNGRRPNQLLTPLEQGIFSSLCARLIAYVNPFHRLPASEVSLIGYDAYLALAYHTDPDYPPTGERERFVQYLRDKLRSASKPDICVAVKPKQRHEDRLVVSGFSAITDFLSKGLDIRLSCPVRAIDWTAGRPVSVRSQDGQVFKARHCCVVSLPAGVLKGLHDDSSVTFTPPLPRAKRQALGRLGIPKIGAETHDKVVLRFARPFWDLEAPHLECPDPRVHLLNLHLYGKTGVLMAHLFGGSSMRTAGLTDDQIVGVIVGALHRMYPIAAAGQQPIFSLVTRWSEDPWTLGSYTSGELGCSEADRSVYSSPLPAPSANPGSSPASPRVHFAGEATVSLSEAYQCTHGAFWSGVHRASDILRACQLDRFIPPERRIVDYLIGRLPPQEPSHPMKRRRLCANSKFV</sequence>
<reference evidence="3 4" key="1">
    <citation type="submission" date="2017-06" db="EMBL/GenBank/DDBJ databases">
        <title>A platform for efficient transgenesis in Macrostomum lignano, a flatworm model organism for stem cell research.</title>
        <authorList>
            <person name="Berezikov E."/>
        </authorList>
    </citation>
    <scope>NUCLEOTIDE SEQUENCE [LARGE SCALE GENOMIC DNA]</scope>
    <source>
        <strain evidence="3">DV1</strain>
        <tissue evidence="3">Whole organism</tissue>
    </source>
</reference>
<accession>A0A267DVT3</accession>
<dbReference type="Pfam" id="PF01593">
    <property type="entry name" value="Amino_oxidase"/>
    <property type="match status" value="2"/>
</dbReference>
<keyword evidence="4" id="KW-1185">Reference proteome</keyword>
<dbReference type="InterPro" id="IPR050281">
    <property type="entry name" value="Flavin_monoamine_oxidase"/>
</dbReference>
<proteinExistence type="predicted"/>
<evidence type="ECO:0000259" key="2">
    <source>
        <dbReference type="Pfam" id="PF01593"/>
    </source>
</evidence>
<dbReference type="SUPFAM" id="SSF51905">
    <property type="entry name" value="FAD/NAD(P)-binding domain"/>
    <property type="match status" value="1"/>
</dbReference>
<feature type="domain" description="Amine oxidase" evidence="2">
    <location>
        <begin position="144"/>
        <end position="221"/>
    </location>
</feature>
<dbReference type="PANTHER" id="PTHR10742:SF410">
    <property type="entry name" value="LYSINE-SPECIFIC HISTONE DEMETHYLASE 2"/>
    <property type="match status" value="1"/>
</dbReference>
<dbReference type="AlphaFoldDB" id="A0A267DVT3"/>
<feature type="compositionally biased region" description="Low complexity" evidence="1">
    <location>
        <begin position="80"/>
        <end position="109"/>
    </location>
</feature>
<evidence type="ECO:0000256" key="1">
    <source>
        <dbReference type="SAM" id="MobiDB-lite"/>
    </source>
</evidence>
<dbReference type="InterPro" id="IPR002937">
    <property type="entry name" value="Amino_oxidase"/>
</dbReference>
<dbReference type="GO" id="GO:0016491">
    <property type="term" value="F:oxidoreductase activity"/>
    <property type="evidence" value="ECO:0007669"/>
    <property type="project" value="InterPro"/>
</dbReference>
<evidence type="ECO:0000313" key="3">
    <source>
        <dbReference type="EMBL" id="PAA53388.1"/>
    </source>
</evidence>
<comment type="caution">
    <text evidence="3">The sequence shown here is derived from an EMBL/GenBank/DDBJ whole genome shotgun (WGS) entry which is preliminary data.</text>
</comment>
<dbReference type="Proteomes" id="UP000215902">
    <property type="component" value="Unassembled WGS sequence"/>
</dbReference>
<feature type="region of interest" description="Disordered" evidence="1">
    <location>
        <begin position="1"/>
        <end position="109"/>
    </location>
</feature>
<feature type="domain" description="Amine oxidase" evidence="2">
    <location>
        <begin position="397"/>
        <end position="662"/>
    </location>
</feature>
<feature type="compositionally biased region" description="Polar residues" evidence="1">
    <location>
        <begin position="36"/>
        <end position="47"/>
    </location>
</feature>
<dbReference type="STRING" id="282301.A0A267DVT3"/>
<dbReference type="OrthoDB" id="7777654at2759"/>
<dbReference type="SUPFAM" id="SSF54373">
    <property type="entry name" value="FAD-linked reductases, C-terminal domain"/>
    <property type="match status" value="1"/>
</dbReference>